<proteinExistence type="predicted"/>
<keyword evidence="2" id="KW-1185">Reference proteome</keyword>
<dbReference type="EMBL" id="BPLR01014732">
    <property type="protein sequence ID" value="GIY70895.1"/>
    <property type="molecule type" value="Genomic_DNA"/>
</dbReference>
<dbReference type="AlphaFoldDB" id="A0AAV4VLU4"/>
<evidence type="ECO:0000313" key="1">
    <source>
        <dbReference type="EMBL" id="GIY70895.1"/>
    </source>
</evidence>
<gene>
    <name evidence="1" type="ORF">CEXT_19961</name>
</gene>
<protein>
    <submittedName>
        <fullName evidence="1">Uncharacterized protein</fullName>
    </submittedName>
</protein>
<evidence type="ECO:0000313" key="2">
    <source>
        <dbReference type="Proteomes" id="UP001054945"/>
    </source>
</evidence>
<organism evidence="1 2">
    <name type="scientific">Caerostris extrusa</name>
    <name type="common">Bark spider</name>
    <name type="synonym">Caerostris bankana</name>
    <dbReference type="NCBI Taxonomy" id="172846"/>
    <lineage>
        <taxon>Eukaryota</taxon>
        <taxon>Metazoa</taxon>
        <taxon>Ecdysozoa</taxon>
        <taxon>Arthropoda</taxon>
        <taxon>Chelicerata</taxon>
        <taxon>Arachnida</taxon>
        <taxon>Araneae</taxon>
        <taxon>Araneomorphae</taxon>
        <taxon>Entelegynae</taxon>
        <taxon>Araneoidea</taxon>
        <taxon>Araneidae</taxon>
        <taxon>Caerostris</taxon>
    </lineage>
</organism>
<sequence length="179" mass="19549">MSNSVYARRLMTVTCSENISLMIEANDKRRLRLSQSINHRLRPWPLITPIPAEPFERNGISNSAQRPNAPALSVLSSQDIPSRVSNKLSGGGVGTFEAPTHLIKDFSITLRFPTKLFKRNGISNSALRPNTPALSVLSSQDIRSCVSIKLGVGGGFEAPTHLIKDFLHHTAFSGSPAQF</sequence>
<reference evidence="1 2" key="1">
    <citation type="submission" date="2021-06" db="EMBL/GenBank/DDBJ databases">
        <title>Caerostris extrusa draft genome.</title>
        <authorList>
            <person name="Kono N."/>
            <person name="Arakawa K."/>
        </authorList>
    </citation>
    <scope>NUCLEOTIDE SEQUENCE [LARGE SCALE GENOMIC DNA]</scope>
</reference>
<name>A0AAV4VLU4_CAEEX</name>
<accession>A0AAV4VLU4</accession>
<dbReference type="Proteomes" id="UP001054945">
    <property type="component" value="Unassembled WGS sequence"/>
</dbReference>
<comment type="caution">
    <text evidence="1">The sequence shown here is derived from an EMBL/GenBank/DDBJ whole genome shotgun (WGS) entry which is preliminary data.</text>
</comment>